<dbReference type="AlphaFoldDB" id="A0A8X6G1R3"/>
<protein>
    <submittedName>
        <fullName evidence="1">Uncharacterized protein</fullName>
    </submittedName>
</protein>
<accession>A0A8X6G1R3</accession>
<keyword evidence="2" id="KW-1185">Reference proteome</keyword>
<dbReference type="Proteomes" id="UP000887116">
    <property type="component" value="Unassembled WGS sequence"/>
</dbReference>
<comment type="caution">
    <text evidence="1">The sequence shown here is derived from an EMBL/GenBank/DDBJ whole genome shotgun (WGS) entry which is preliminary data.</text>
</comment>
<evidence type="ECO:0000313" key="1">
    <source>
        <dbReference type="EMBL" id="GFQ93986.1"/>
    </source>
</evidence>
<proteinExistence type="predicted"/>
<gene>
    <name evidence="1" type="ORF">TNCT_716271</name>
</gene>
<reference evidence="1" key="1">
    <citation type="submission" date="2020-07" db="EMBL/GenBank/DDBJ databases">
        <title>Multicomponent nature underlies the extraordinary mechanical properties of spider dragline silk.</title>
        <authorList>
            <person name="Kono N."/>
            <person name="Nakamura H."/>
            <person name="Mori M."/>
            <person name="Yoshida Y."/>
            <person name="Ohtoshi R."/>
            <person name="Malay A.D."/>
            <person name="Moran D.A.P."/>
            <person name="Tomita M."/>
            <person name="Numata K."/>
            <person name="Arakawa K."/>
        </authorList>
    </citation>
    <scope>NUCLEOTIDE SEQUENCE</scope>
</reference>
<organism evidence="1 2">
    <name type="scientific">Trichonephila clavata</name>
    <name type="common">Joro spider</name>
    <name type="synonym">Nephila clavata</name>
    <dbReference type="NCBI Taxonomy" id="2740835"/>
    <lineage>
        <taxon>Eukaryota</taxon>
        <taxon>Metazoa</taxon>
        <taxon>Ecdysozoa</taxon>
        <taxon>Arthropoda</taxon>
        <taxon>Chelicerata</taxon>
        <taxon>Arachnida</taxon>
        <taxon>Araneae</taxon>
        <taxon>Araneomorphae</taxon>
        <taxon>Entelegynae</taxon>
        <taxon>Araneoidea</taxon>
        <taxon>Nephilidae</taxon>
        <taxon>Trichonephila</taxon>
    </lineage>
</organism>
<dbReference type="EMBL" id="BMAO01024237">
    <property type="protein sequence ID" value="GFQ93986.1"/>
    <property type="molecule type" value="Genomic_DNA"/>
</dbReference>
<name>A0A8X6G1R3_TRICU</name>
<sequence length="80" mass="9463">MPNLNDVELEINTRLRTSLNPLWTLLLLPFPVGLKVEAFGCHKTQGCLPVHHEPKIENWVWMNNFTTVYKHVWELRARKQ</sequence>
<evidence type="ECO:0000313" key="2">
    <source>
        <dbReference type="Proteomes" id="UP000887116"/>
    </source>
</evidence>